<feature type="signal peptide" evidence="1">
    <location>
        <begin position="1"/>
        <end position="27"/>
    </location>
</feature>
<sequence length="671" mass="70393">MPHHPFRAVSVAIATLLAALHVPSASAVAGETTATGDAVVTMVSPEAGSTVQRGFTAAFDVALGDQDDTTLTATFAGDEASRTVTRAQCADTCRVELYLEPLHGFLDAGTGTTSGYLRYTWTTPSGEGHALPYLTFASPAIGHDSTRMTTPTPNTAGYAATVVDTTTTLKFTPTQWIGCTPNCQTPAAGETVEVRVYPSTGPTPPAGDNYLQRTVAEWTKADTAWEASATLDFSALPEGSYSLYSRGRSADGWYAAGTSYDYRPIIVRHTPAMSIDMDATPDLVGTNRVATVTLRGPLADKVGYVEVTRDGVVLNPGDDQQWWPSTLTRPEVTASRLVDLGTASVGHHTVSTRMLVSTTFDKQVGAPVTGSYDVVSLNIKVTPGVAFVGRASSLGISADAPAGRVIDLSAWEFTNPDGTTAATGTWCSACGQHGTGSAAFMPQAAGTAGYTVTADAGSPYVQAARGTFPVYAARAVESITAPATRYGSTQKVTLTLRDERAIYTRVPTPAGVPVTVQFRKTGTTAWVTLGSTKTVTGGTATFTYVSRSNGQVRALYATPAPGVTWSSAAAAVTSTAAATITSAPTSTYRYRTVTVKATTYPYQSGARVWLQTRVHGTATWKTVKSIAAPTTGMSSLTTSFSTRGTYDLRVIRTATSLNTIGYSATRYLKVL</sequence>
<keyword evidence="1" id="KW-0732">Signal</keyword>
<evidence type="ECO:0000256" key="1">
    <source>
        <dbReference type="SAM" id="SignalP"/>
    </source>
</evidence>
<dbReference type="Proteomes" id="UP001501285">
    <property type="component" value="Unassembled WGS sequence"/>
</dbReference>
<gene>
    <name evidence="2" type="ORF">GCM10009740_31900</name>
</gene>
<organism evidence="2 3">
    <name type="scientific">Terrabacter terrae</name>
    <dbReference type="NCBI Taxonomy" id="318434"/>
    <lineage>
        <taxon>Bacteria</taxon>
        <taxon>Bacillati</taxon>
        <taxon>Actinomycetota</taxon>
        <taxon>Actinomycetes</taxon>
        <taxon>Micrococcales</taxon>
        <taxon>Intrasporangiaceae</taxon>
        <taxon>Terrabacter</taxon>
    </lineage>
</organism>
<name>A0ABN2UKB2_9MICO</name>
<accession>A0ABN2UKB2</accession>
<comment type="caution">
    <text evidence="2">The sequence shown here is derived from an EMBL/GenBank/DDBJ whole genome shotgun (WGS) entry which is preliminary data.</text>
</comment>
<evidence type="ECO:0000313" key="3">
    <source>
        <dbReference type="Proteomes" id="UP001501285"/>
    </source>
</evidence>
<proteinExistence type="predicted"/>
<protein>
    <submittedName>
        <fullName evidence="2">Uncharacterized protein</fullName>
    </submittedName>
</protein>
<dbReference type="RefSeq" id="WP_343993112.1">
    <property type="nucleotide sequence ID" value="NZ_BAAANB010000021.1"/>
</dbReference>
<keyword evidence="3" id="KW-1185">Reference proteome</keyword>
<feature type="chain" id="PRO_5046531293" evidence="1">
    <location>
        <begin position="28"/>
        <end position="671"/>
    </location>
</feature>
<reference evidence="2 3" key="1">
    <citation type="journal article" date="2019" name="Int. J. Syst. Evol. Microbiol.">
        <title>The Global Catalogue of Microorganisms (GCM) 10K type strain sequencing project: providing services to taxonomists for standard genome sequencing and annotation.</title>
        <authorList>
            <consortium name="The Broad Institute Genomics Platform"/>
            <consortium name="The Broad Institute Genome Sequencing Center for Infectious Disease"/>
            <person name="Wu L."/>
            <person name="Ma J."/>
        </authorList>
    </citation>
    <scope>NUCLEOTIDE SEQUENCE [LARGE SCALE GENOMIC DNA]</scope>
    <source>
        <strain evidence="2 3">JCM 14283</strain>
    </source>
</reference>
<dbReference type="EMBL" id="BAAANB010000021">
    <property type="protein sequence ID" value="GAA2037623.1"/>
    <property type="molecule type" value="Genomic_DNA"/>
</dbReference>
<evidence type="ECO:0000313" key="2">
    <source>
        <dbReference type="EMBL" id="GAA2037623.1"/>
    </source>
</evidence>